<protein>
    <submittedName>
        <fullName evidence="1">Uncharacterized protein</fullName>
    </submittedName>
</protein>
<accession>A0ACC3E043</accession>
<comment type="caution">
    <text evidence="1">The sequence shown here is derived from an EMBL/GenBank/DDBJ whole genome shotgun (WGS) entry which is preliminary data.</text>
</comment>
<reference evidence="1" key="1">
    <citation type="submission" date="2024-09" db="EMBL/GenBank/DDBJ databases">
        <title>Black Yeasts Isolated from many extreme environments.</title>
        <authorList>
            <person name="Coleine C."/>
            <person name="Stajich J.E."/>
            <person name="Selbmann L."/>
        </authorList>
    </citation>
    <scope>NUCLEOTIDE SEQUENCE</scope>
    <source>
        <strain evidence="1">CCFEE 5737</strain>
    </source>
</reference>
<evidence type="ECO:0000313" key="2">
    <source>
        <dbReference type="Proteomes" id="UP001186974"/>
    </source>
</evidence>
<dbReference type="EMBL" id="JAWDJW010000003">
    <property type="protein sequence ID" value="KAK3082227.1"/>
    <property type="molecule type" value="Genomic_DNA"/>
</dbReference>
<keyword evidence="2" id="KW-1185">Reference proteome</keyword>
<organism evidence="1 2">
    <name type="scientific">Coniosporium uncinatum</name>
    <dbReference type="NCBI Taxonomy" id="93489"/>
    <lineage>
        <taxon>Eukaryota</taxon>
        <taxon>Fungi</taxon>
        <taxon>Dikarya</taxon>
        <taxon>Ascomycota</taxon>
        <taxon>Pezizomycotina</taxon>
        <taxon>Dothideomycetes</taxon>
        <taxon>Dothideomycetes incertae sedis</taxon>
        <taxon>Coniosporium</taxon>
    </lineage>
</organism>
<evidence type="ECO:0000313" key="1">
    <source>
        <dbReference type="EMBL" id="KAK3082227.1"/>
    </source>
</evidence>
<proteinExistence type="predicted"/>
<dbReference type="Proteomes" id="UP001186974">
    <property type="component" value="Unassembled WGS sequence"/>
</dbReference>
<sequence length="896" mass="98311">MDPPPRKSGNRISSLFNFHSPAVTESKQARSASMTAQLHPASARNASPAPSARSRKLQKVPSEGMADLAPVQPPFASVAGQRLYSLTGSELDLPLPPSIGVDGAETWNATPSSSRRGSRQYNSRPTSPNVAMGPSSSVGQLTPTTPGSTTSSTKEKSTKRRSWMPGSRKPKEEDNGPPRAWILGHDENQLYDVMALMSGRPIPELWDDAGNTFVYLFPRTSGKGPSFRVDSSIFAASPVLTRLAHGAVYSNNGAETVHMEHGMQHMSLGRPSTPPMTPEIRAHHVHGSDGSEGSLDSRTLSDSYNAPPQEIHLYMPLALSVDGAAMPKYPIEDIDILVAVRNLFSFLVGQSLIATERRSSVFSIFMKISDLLRIYEFSNLDGSTFGEIANTSFDTYVEELGIADCRTSREKTIEAIVLGEKMRSVMLYNEAFVHGVGKWDDISGLGSPKMSLISPVTHNRMGRAAMDLSIREKNVRLKLKEFEFPAIFSGIMNSKTADEAKLVRFDAWRSAFMTTRKFVLSYYKHSYGAWPPSAKSKKNDLETSGLNRSVLKQLYHDFSAWYDLMVDRSSLTTRVAAGPALEEGEGEEPIQRALRRVLDEYDRSTPPVQPPVPFDVPILPSLTMTRSDYGTDPKKDAKARAKKVHSEELAKLLKQSSNPDARSLSLPFLDAFYEFEYKNAKGSNITELCDLRCGQWIFMYAVLESLPMLVVDAPAVKWTDHVEYFLCEPPRSGVPWAKNPDKIQRSWYGVAGTSGAMVSLPSDVIEHGVEGIFRRSHCWTMAEKWSKEAGGFIEAAVSETLHSTDATALPPPPGPRQTLSPSIGSRPTSPAGSDKRRSVLMLGLEQMPLPPGVQPESSPVLKANRAIPSHHLDPTKTFDSILGASAQPPPVKGKKK</sequence>
<name>A0ACC3E043_9PEZI</name>
<gene>
    <name evidence="1" type="ORF">LTS18_010644</name>
</gene>